<protein>
    <submittedName>
        <fullName evidence="1">Uncharacterized protein</fullName>
    </submittedName>
</protein>
<reference evidence="1 2" key="1">
    <citation type="submission" date="2021-03" db="EMBL/GenBank/DDBJ databases">
        <title>Genomic Encyclopedia of Type Strains, Phase IV (KMG-IV): sequencing the most valuable type-strain genomes for metagenomic binning, comparative biology and taxonomic classification.</title>
        <authorList>
            <person name="Goeker M."/>
        </authorList>
    </citation>
    <scope>NUCLEOTIDE SEQUENCE [LARGE SCALE GENOMIC DNA]</scope>
    <source>
        <strain evidence="1 2">DSM 26427</strain>
    </source>
</reference>
<organism evidence="1 2">
    <name type="scientific">Rhizobium herbae</name>
    <dbReference type="NCBI Taxonomy" id="508661"/>
    <lineage>
        <taxon>Bacteria</taxon>
        <taxon>Pseudomonadati</taxon>
        <taxon>Pseudomonadota</taxon>
        <taxon>Alphaproteobacteria</taxon>
        <taxon>Hyphomicrobiales</taxon>
        <taxon>Rhizobiaceae</taxon>
        <taxon>Rhizobium/Agrobacterium group</taxon>
        <taxon>Rhizobium</taxon>
    </lineage>
</organism>
<evidence type="ECO:0000313" key="1">
    <source>
        <dbReference type="EMBL" id="MBP1856732.1"/>
    </source>
</evidence>
<dbReference type="EMBL" id="JAGGJV010000001">
    <property type="protein sequence ID" value="MBP1856732.1"/>
    <property type="molecule type" value="Genomic_DNA"/>
</dbReference>
<keyword evidence="2" id="KW-1185">Reference proteome</keyword>
<sequence>MGWPIVIICILLASIFYLRMKARAEKDRREPDTGVAILDFGRAFPEEAIRAIHATADEKAYFVRLHDGKAGFMAAHGTHFVCHLIEAGKVNVSNAESGRGLKVHFTDFSYLDGVYEFVSPEIAAEVSLWLLGSFNPQSDFKAVPAG</sequence>
<gene>
    <name evidence="1" type="ORF">J2Z75_000212</name>
</gene>
<dbReference type="RefSeq" id="WP_209846444.1">
    <property type="nucleotide sequence ID" value="NZ_JAGGJV010000001.1"/>
</dbReference>
<dbReference type="Proteomes" id="UP000823786">
    <property type="component" value="Unassembled WGS sequence"/>
</dbReference>
<comment type="caution">
    <text evidence="1">The sequence shown here is derived from an EMBL/GenBank/DDBJ whole genome shotgun (WGS) entry which is preliminary data.</text>
</comment>
<evidence type="ECO:0000313" key="2">
    <source>
        <dbReference type="Proteomes" id="UP000823786"/>
    </source>
</evidence>
<accession>A0ABS4EFL7</accession>
<name>A0ABS4EFL7_9HYPH</name>
<proteinExistence type="predicted"/>